<dbReference type="RefSeq" id="XP_033454769.1">
    <property type="nucleotide sequence ID" value="XM_033608159.1"/>
</dbReference>
<dbReference type="GeneID" id="54365958"/>
<dbReference type="Proteomes" id="UP000504637">
    <property type="component" value="Unplaced"/>
</dbReference>
<sequence>MIRSRLADLVLSLLLYHVHFATAQRWRQTFSTPAANGVAQTCWQPDAGSPCVPPVQTSKSFFLEYNCYYMENICQNARLWLAGHMVANQVRTEFAYDYKGSRRDNRRDESCPRTWINNGRCPERGMPGQARSYRWNRVTSTGEFWPTVDLAPGSNNLIADDATGRPSEMIYSCDEFPPATWIQGGLGANTRCAAFRCDGTPYSSEQQFQAISHGVLRSFMQGRVPRFDINTEVVIFFFRMTNANNEIPVSIGYTDGLNPGEEIASPFTGPSKKRGIEGAESIWNGNLTFDQWIDWGNSVTMDELRQNHGLIEHHILVNDTKNDPNFMLRRELGNDIFGRWTSEFDDARTFDAKIDFIGQNISFFAEQQANHVVPSQNSRRHQIIEHPVEKLLSSIHGRESTSTPLLLNVTESALQRAVRIVEQAISDATRLNAARFENVARNKYGLAPGTVIGASGGVKRRKRNGPKGVRDDQDSLSLPPPPPLLDVTADLAAAAALVAEADAAGITGLNVSRSLH</sequence>
<protein>
    <submittedName>
        <fullName evidence="4">Uncharacterized protein</fullName>
    </submittedName>
</protein>
<organism evidence="4">
    <name type="scientific">Dissoconium aciculare CBS 342.82</name>
    <dbReference type="NCBI Taxonomy" id="1314786"/>
    <lineage>
        <taxon>Eukaryota</taxon>
        <taxon>Fungi</taxon>
        <taxon>Dikarya</taxon>
        <taxon>Ascomycota</taxon>
        <taxon>Pezizomycotina</taxon>
        <taxon>Dothideomycetes</taxon>
        <taxon>Dothideomycetidae</taxon>
        <taxon>Mycosphaerellales</taxon>
        <taxon>Dissoconiaceae</taxon>
        <taxon>Dissoconium</taxon>
    </lineage>
</organism>
<evidence type="ECO:0000313" key="4">
    <source>
        <dbReference type="RefSeq" id="XP_033454769.1"/>
    </source>
</evidence>
<evidence type="ECO:0000313" key="3">
    <source>
        <dbReference type="Proteomes" id="UP000504637"/>
    </source>
</evidence>
<evidence type="ECO:0000256" key="2">
    <source>
        <dbReference type="SAM" id="SignalP"/>
    </source>
</evidence>
<reference evidence="4" key="2">
    <citation type="submission" date="2020-04" db="EMBL/GenBank/DDBJ databases">
        <authorList>
            <consortium name="NCBI Genome Project"/>
        </authorList>
    </citation>
    <scope>NUCLEOTIDE SEQUENCE</scope>
    <source>
        <strain evidence="4">CBS 342.82</strain>
    </source>
</reference>
<feature type="signal peptide" evidence="2">
    <location>
        <begin position="1"/>
        <end position="23"/>
    </location>
</feature>
<feature type="region of interest" description="Disordered" evidence="1">
    <location>
        <begin position="455"/>
        <end position="483"/>
    </location>
</feature>
<accession>A0A6J3LQ04</accession>
<feature type="chain" id="PRO_5026788181" evidence="2">
    <location>
        <begin position="24"/>
        <end position="516"/>
    </location>
</feature>
<evidence type="ECO:0000256" key="1">
    <source>
        <dbReference type="SAM" id="MobiDB-lite"/>
    </source>
</evidence>
<reference evidence="4" key="3">
    <citation type="submission" date="2025-08" db="UniProtKB">
        <authorList>
            <consortium name="RefSeq"/>
        </authorList>
    </citation>
    <scope>IDENTIFICATION</scope>
    <source>
        <strain evidence="4">CBS 342.82</strain>
    </source>
</reference>
<dbReference type="AlphaFoldDB" id="A0A6J3LQ04"/>
<keyword evidence="2" id="KW-0732">Signal</keyword>
<reference evidence="4" key="1">
    <citation type="submission" date="2020-01" db="EMBL/GenBank/DDBJ databases">
        <authorList>
            <consortium name="DOE Joint Genome Institute"/>
            <person name="Haridas S."/>
            <person name="Albert R."/>
            <person name="Binder M."/>
            <person name="Bloem J."/>
            <person name="Labutti K."/>
            <person name="Salamov A."/>
            <person name="Andreopoulos B."/>
            <person name="Baker S.E."/>
            <person name="Barry K."/>
            <person name="Bills G."/>
            <person name="Bluhm B.H."/>
            <person name="Cannon C."/>
            <person name="Castanera R."/>
            <person name="Culley D.E."/>
            <person name="Daum C."/>
            <person name="Ezra D."/>
            <person name="Gonzalez J.B."/>
            <person name="Henrissat B."/>
            <person name="Kuo A."/>
            <person name="Liang C."/>
            <person name="Lipzen A."/>
            <person name="Lutzoni F."/>
            <person name="Magnuson J."/>
            <person name="Mondo S."/>
            <person name="Nolan M."/>
            <person name="Ohm R."/>
            <person name="Pangilinan J."/>
            <person name="Park H.-J."/>
            <person name="Ramirez L."/>
            <person name="Alfaro M."/>
            <person name="Sun H."/>
            <person name="Tritt A."/>
            <person name="Yoshinaga Y."/>
            <person name="Zwiers L.-H."/>
            <person name="Turgeon B.G."/>
            <person name="Goodwin S.B."/>
            <person name="Spatafora J.W."/>
            <person name="Crous P.W."/>
            <person name="Grigoriev I.V."/>
        </authorList>
    </citation>
    <scope>NUCLEOTIDE SEQUENCE</scope>
    <source>
        <strain evidence="4">CBS 342.82</strain>
    </source>
</reference>
<keyword evidence="3" id="KW-1185">Reference proteome</keyword>
<name>A0A6J3LQ04_9PEZI</name>
<dbReference type="OrthoDB" id="3930484at2759"/>
<gene>
    <name evidence="4" type="ORF">K489DRAFT_414339</name>
</gene>
<proteinExistence type="predicted"/>